<dbReference type="GO" id="GO:0016987">
    <property type="term" value="F:sigma factor activity"/>
    <property type="evidence" value="ECO:0007669"/>
    <property type="project" value="UniProtKB-KW"/>
</dbReference>
<feature type="domain" description="RNA polymerase sigma factor 70 region 4 type 2" evidence="6">
    <location>
        <begin position="150"/>
        <end position="202"/>
    </location>
</feature>
<comment type="caution">
    <text evidence="7">The sequence shown here is derived from an EMBL/GenBank/DDBJ whole genome shotgun (WGS) entry which is preliminary data.</text>
</comment>
<dbReference type="Gene3D" id="1.10.10.10">
    <property type="entry name" value="Winged helix-like DNA-binding domain superfamily/Winged helix DNA-binding domain"/>
    <property type="match status" value="1"/>
</dbReference>
<dbReference type="CDD" id="cd06171">
    <property type="entry name" value="Sigma70_r4"/>
    <property type="match status" value="1"/>
</dbReference>
<dbReference type="SUPFAM" id="SSF88946">
    <property type="entry name" value="Sigma2 domain of RNA polymerase sigma factors"/>
    <property type="match status" value="1"/>
</dbReference>
<dbReference type="GO" id="GO:0006352">
    <property type="term" value="P:DNA-templated transcription initiation"/>
    <property type="evidence" value="ECO:0007669"/>
    <property type="project" value="InterPro"/>
</dbReference>
<evidence type="ECO:0000256" key="1">
    <source>
        <dbReference type="ARBA" id="ARBA00010641"/>
    </source>
</evidence>
<dbReference type="PANTHER" id="PTHR43133">
    <property type="entry name" value="RNA POLYMERASE ECF-TYPE SIGMA FACTO"/>
    <property type="match status" value="1"/>
</dbReference>
<dbReference type="Pfam" id="PF04542">
    <property type="entry name" value="Sigma70_r2"/>
    <property type="match status" value="1"/>
</dbReference>
<evidence type="ECO:0000256" key="3">
    <source>
        <dbReference type="ARBA" id="ARBA00023082"/>
    </source>
</evidence>
<evidence type="ECO:0000259" key="6">
    <source>
        <dbReference type="Pfam" id="PF08281"/>
    </source>
</evidence>
<dbReference type="Pfam" id="PF08281">
    <property type="entry name" value="Sigma70_r4_2"/>
    <property type="match status" value="1"/>
</dbReference>
<name>A0A4S8EUV5_9BURK</name>
<dbReference type="InterPro" id="IPR039425">
    <property type="entry name" value="RNA_pol_sigma-70-like"/>
</dbReference>
<feature type="domain" description="RNA polymerase sigma-70 region 2" evidence="5">
    <location>
        <begin position="54"/>
        <end position="119"/>
    </location>
</feature>
<reference evidence="7 8" key="1">
    <citation type="journal article" date="2015" name="Antonie Van Leeuwenhoek">
        <title>Lampropedia puyangensis sp. nov., isolated from symptomatic bark of Populus ? euramericana canker and emended description of Lampropedia hyalina (Ehrenberg 1832) Lee et al. 2004.</title>
        <authorList>
            <person name="Li Y."/>
            <person name="Wang T."/>
            <person name="Piao C.G."/>
            <person name="Wang L.F."/>
            <person name="Tian G.Z."/>
            <person name="Zhu T.H."/>
            <person name="Guo M.W."/>
        </authorList>
    </citation>
    <scope>NUCLEOTIDE SEQUENCE [LARGE SCALE GENOMIC DNA]</scope>
    <source>
        <strain evidence="7 8">2-bin</strain>
    </source>
</reference>
<sequence length="219" mass="24877">MESTEASLCARQGSFLGPVVCAAVSLLEWDCLVSQEVRSRPVDGCVQPLGHWYIDHRSWLQTWLVRRLGDAFQAEDLTQDTFVKLSSRNQHEIEQVQQPRAFLRTVAHGLLVSHWRRQDVERACMETLAHVMQGQAHSAEQHAQVREALLALDRLLSSLPPKARQAFLLSQVDGLSYAEIAREMGVSDRMVRKYMTQAMLQCLQSDLWTESRAVLQPVV</sequence>
<accession>A0A4S8EUV5</accession>
<dbReference type="GO" id="GO:0003677">
    <property type="term" value="F:DNA binding"/>
    <property type="evidence" value="ECO:0007669"/>
    <property type="project" value="InterPro"/>
</dbReference>
<dbReference type="InterPro" id="IPR007627">
    <property type="entry name" value="RNA_pol_sigma70_r2"/>
</dbReference>
<keyword evidence="2" id="KW-0805">Transcription regulation</keyword>
<keyword evidence="4" id="KW-0804">Transcription</keyword>
<evidence type="ECO:0000256" key="2">
    <source>
        <dbReference type="ARBA" id="ARBA00023015"/>
    </source>
</evidence>
<dbReference type="SUPFAM" id="SSF88659">
    <property type="entry name" value="Sigma3 and sigma4 domains of RNA polymerase sigma factors"/>
    <property type="match status" value="1"/>
</dbReference>
<dbReference type="InterPro" id="IPR013325">
    <property type="entry name" value="RNA_pol_sigma_r2"/>
</dbReference>
<dbReference type="NCBIfam" id="TIGR02937">
    <property type="entry name" value="sigma70-ECF"/>
    <property type="match status" value="1"/>
</dbReference>
<evidence type="ECO:0000259" key="5">
    <source>
        <dbReference type="Pfam" id="PF04542"/>
    </source>
</evidence>
<gene>
    <name evidence="7" type="ORF">E9531_15850</name>
</gene>
<organism evidence="7 8">
    <name type="scientific">Lampropedia puyangensis</name>
    <dbReference type="NCBI Taxonomy" id="1330072"/>
    <lineage>
        <taxon>Bacteria</taxon>
        <taxon>Pseudomonadati</taxon>
        <taxon>Pseudomonadota</taxon>
        <taxon>Betaproteobacteria</taxon>
        <taxon>Burkholderiales</taxon>
        <taxon>Comamonadaceae</taxon>
        <taxon>Lampropedia</taxon>
    </lineage>
</organism>
<evidence type="ECO:0000313" key="7">
    <source>
        <dbReference type="EMBL" id="THT97454.1"/>
    </source>
</evidence>
<dbReference type="InterPro" id="IPR036388">
    <property type="entry name" value="WH-like_DNA-bd_sf"/>
</dbReference>
<dbReference type="RefSeq" id="WP_136574750.1">
    <property type="nucleotide sequence ID" value="NZ_STFG01000028.1"/>
</dbReference>
<dbReference type="EMBL" id="STFG01000028">
    <property type="protein sequence ID" value="THT97454.1"/>
    <property type="molecule type" value="Genomic_DNA"/>
</dbReference>
<evidence type="ECO:0000256" key="4">
    <source>
        <dbReference type="ARBA" id="ARBA00023163"/>
    </source>
</evidence>
<dbReference type="InterPro" id="IPR014284">
    <property type="entry name" value="RNA_pol_sigma-70_dom"/>
</dbReference>
<dbReference type="PANTHER" id="PTHR43133:SF63">
    <property type="entry name" value="RNA POLYMERASE SIGMA FACTOR FECI-RELATED"/>
    <property type="match status" value="1"/>
</dbReference>
<dbReference type="Gene3D" id="1.10.1740.10">
    <property type="match status" value="1"/>
</dbReference>
<dbReference type="InterPro" id="IPR013249">
    <property type="entry name" value="RNA_pol_sigma70_r4_t2"/>
</dbReference>
<keyword evidence="3" id="KW-0731">Sigma factor</keyword>
<dbReference type="Proteomes" id="UP000308917">
    <property type="component" value="Unassembled WGS sequence"/>
</dbReference>
<comment type="similarity">
    <text evidence="1">Belongs to the sigma-70 factor family. ECF subfamily.</text>
</comment>
<dbReference type="OrthoDB" id="8536462at2"/>
<proteinExistence type="inferred from homology"/>
<keyword evidence="8" id="KW-1185">Reference proteome</keyword>
<dbReference type="InterPro" id="IPR013324">
    <property type="entry name" value="RNA_pol_sigma_r3/r4-like"/>
</dbReference>
<evidence type="ECO:0000313" key="8">
    <source>
        <dbReference type="Proteomes" id="UP000308917"/>
    </source>
</evidence>
<protein>
    <submittedName>
        <fullName evidence="7">Sigma-70 family RNA polymerase sigma factor</fullName>
    </submittedName>
</protein>
<dbReference type="AlphaFoldDB" id="A0A4S8EUV5"/>